<dbReference type="EMBL" id="SGWQ01000005">
    <property type="protein sequence ID" value="RZS37904.1"/>
    <property type="molecule type" value="Genomic_DNA"/>
</dbReference>
<comment type="subcellular location">
    <subcellularLocation>
        <location evidence="1 8">Cell membrane</location>
        <topology evidence="1 8">Multi-pass membrane protein</topology>
    </subcellularLocation>
</comment>
<dbReference type="OrthoDB" id="3782574at2"/>
<evidence type="ECO:0000313" key="10">
    <source>
        <dbReference type="Proteomes" id="UP000294257"/>
    </source>
</evidence>
<feature type="transmembrane region" description="Helical" evidence="8">
    <location>
        <begin position="223"/>
        <end position="242"/>
    </location>
</feature>
<keyword evidence="4 8" id="KW-1003">Cell membrane</keyword>
<dbReference type="Pfam" id="PF01925">
    <property type="entry name" value="TauE"/>
    <property type="match status" value="1"/>
</dbReference>
<evidence type="ECO:0000256" key="7">
    <source>
        <dbReference type="ARBA" id="ARBA00023136"/>
    </source>
</evidence>
<name>A0A4Q7KNF4_9PSEU</name>
<evidence type="ECO:0000256" key="6">
    <source>
        <dbReference type="ARBA" id="ARBA00022989"/>
    </source>
</evidence>
<evidence type="ECO:0000256" key="2">
    <source>
        <dbReference type="ARBA" id="ARBA00009142"/>
    </source>
</evidence>
<evidence type="ECO:0000256" key="8">
    <source>
        <dbReference type="RuleBase" id="RU363041"/>
    </source>
</evidence>
<keyword evidence="6 8" id="KW-1133">Transmembrane helix</keyword>
<comment type="similarity">
    <text evidence="2 8">Belongs to the 4-toluene sulfonate uptake permease (TSUP) (TC 2.A.102) family.</text>
</comment>
<dbReference type="PANTHER" id="PTHR30269">
    <property type="entry name" value="TRANSMEMBRANE PROTEIN YFCA"/>
    <property type="match status" value="1"/>
</dbReference>
<evidence type="ECO:0000256" key="1">
    <source>
        <dbReference type="ARBA" id="ARBA00004651"/>
    </source>
</evidence>
<feature type="transmembrane region" description="Helical" evidence="8">
    <location>
        <begin position="136"/>
        <end position="159"/>
    </location>
</feature>
<feature type="transmembrane region" description="Helical" evidence="8">
    <location>
        <begin position="198"/>
        <end position="217"/>
    </location>
</feature>
<feature type="transmembrane region" description="Helical" evidence="8">
    <location>
        <begin position="97"/>
        <end position="116"/>
    </location>
</feature>
<dbReference type="PANTHER" id="PTHR30269:SF0">
    <property type="entry name" value="MEMBRANE TRANSPORTER PROTEIN YFCA-RELATED"/>
    <property type="match status" value="1"/>
</dbReference>
<comment type="caution">
    <text evidence="9">The sequence shown here is derived from an EMBL/GenBank/DDBJ whole genome shotgun (WGS) entry which is preliminary data.</text>
</comment>
<feature type="transmembrane region" description="Helical" evidence="8">
    <location>
        <begin position="37"/>
        <end position="58"/>
    </location>
</feature>
<sequence length="245" mass="24700">MNSFLLLTAAGVAAGLTGTIAGLASLFSYPALLATGLPPTAANVTNTVALAFGSLGVLPGSRRELTGQRAAVRHLGVACAAGAAVGAALVLVLPPDVFEVVVPFLIGGASLAILLWRQPETTDERAARPWLTTVGVFGTSVYGGYFAAASGVLVLALLLATTGEGLLRANALKNVLMLVIDIVAAVGFALFGPVSWTAVLPLAIGLLIGSWLGPVLARRLPTGLLRVAIAIAGLGLAVKLAVDTY</sequence>
<dbReference type="InterPro" id="IPR052017">
    <property type="entry name" value="TSUP"/>
</dbReference>
<evidence type="ECO:0000256" key="5">
    <source>
        <dbReference type="ARBA" id="ARBA00022692"/>
    </source>
</evidence>
<dbReference type="RefSeq" id="WP_130345317.1">
    <property type="nucleotide sequence ID" value="NZ_SGWQ01000005.1"/>
</dbReference>
<gene>
    <name evidence="9" type="ORF">EV193_105464</name>
</gene>
<keyword evidence="7 8" id="KW-0472">Membrane</keyword>
<organism evidence="9 10">
    <name type="scientific">Herbihabitans rhizosphaerae</name>
    <dbReference type="NCBI Taxonomy" id="1872711"/>
    <lineage>
        <taxon>Bacteria</taxon>
        <taxon>Bacillati</taxon>
        <taxon>Actinomycetota</taxon>
        <taxon>Actinomycetes</taxon>
        <taxon>Pseudonocardiales</taxon>
        <taxon>Pseudonocardiaceae</taxon>
        <taxon>Herbihabitans</taxon>
    </lineage>
</organism>
<dbReference type="InterPro" id="IPR002781">
    <property type="entry name" value="TM_pro_TauE-like"/>
</dbReference>
<dbReference type="AlphaFoldDB" id="A0A4Q7KNF4"/>
<evidence type="ECO:0000256" key="4">
    <source>
        <dbReference type="ARBA" id="ARBA00022475"/>
    </source>
</evidence>
<dbReference type="Proteomes" id="UP000294257">
    <property type="component" value="Unassembled WGS sequence"/>
</dbReference>
<keyword evidence="10" id="KW-1185">Reference proteome</keyword>
<proteinExistence type="inferred from homology"/>
<accession>A0A4Q7KNF4</accession>
<feature type="transmembrane region" description="Helical" evidence="8">
    <location>
        <begin position="70"/>
        <end position="91"/>
    </location>
</feature>
<evidence type="ECO:0000313" key="9">
    <source>
        <dbReference type="EMBL" id="RZS37904.1"/>
    </source>
</evidence>
<evidence type="ECO:0000256" key="3">
    <source>
        <dbReference type="ARBA" id="ARBA00022448"/>
    </source>
</evidence>
<dbReference type="GO" id="GO:0005886">
    <property type="term" value="C:plasma membrane"/>
    <property type="evidence" value="ECO:0007669"/>
    <property type="project" value="UniProtKB-SubCell"/>
</dbReference>
<keyword evidence="5 8" id="KW-0812">Transmembrane</keyword>
<protein>
    <recommendedName>
        <fullName evidence="8">Probable membrane transporter protein</fullName>
    </recommendedName>
</protein>
<keyword evidence="3" id="KW-0813">Transport</keyword>
<reference evidence="9 10" key="1">
    <citation type="submission" date="2019-02" db="EMBL/GenBank/DDBJ databases">
        <title>Genomic Encyclopedia of Type Strains, Phase IV (KMG-IV): sequencing the most valuable type-strain genomes for metagenomic binning, comparative biology and taxonomic classification.</title>
        <authorList>
            <person name="Goeker M."/>
        </authorList>
    </citation>
    <scope>NUCLEOTIDE SEQUENCE [LARGE SCALE GENOMIC DNA]</scope>
    <source>
        <strain evidence="9 10">DSM 101727</strain>
    </source>
</reference>